<organism evidence="2 3">
    <name type="scientific">Trichonephila inaurata madagascariensis</name>
    <dbReference type="NCBI Taxonomy" id="2747483"/>
    <lineage>
        <taxon>Eukaryota</taxon>
        <taxon>Metazoa</taxon>
        <taxon>Ecdysozoa</taxon>
        <taxon>Arthropoda</taxon>
        <taxon>Chelicerata</taxon>
        <taxon>Arachnida</taxon>
        <taxon>Araneae</taxon>
        <taxon>Araneomorphae</taxon>
        <taxon>Entelegynae</taxon>
        <taxon>Araneoidea</taxon>
        <taxon>Nephilidae</taxon>
        <taxon>Trichonephila</taxon>
        <taxon>Trichonephila inaurata</taxon>
    </lineage>
</organism>
<feature type="region of interest" description="Disordered" evidence="1">
    <location>
        <begin position="38"/>
        <end position="84"/>
    </location>
</feature>
<name>A0A8X7BPC8_9ARAC</name>
<protein>
    <submittedName>
        <fullName evidence="2">Uncharacterized protein</fullName>
    </submittedName>
</protein>
<dbReference type="Proteomes" id="UP000886998">
    <property type="component" value="Unassembled WGS sequence"/>
</dbReference>
<evidence type="ECO:0000256" key="1">
    <source>
        <dbReference type="SAM" id="MobiDB-lite"/>
    </source>
</evidence>
<evidence type="ECO:0000313" key="3">
    <source>
        <dbReference type="Proteomes" id="UP000886998"/>
    </source>
</evidence>
<evidence type="ECO:0000313" key="2">
    <source>
        <dbReference type="EMBL" id="GFY38478.1"/>
    </source>
</evidence>
<reference evidence="2" key="1">
    <citation type="submission" date="2020-08" db="EMBL/GenBank/DDBJ databases">
        <title>Multicomponent nature underlies the extraordinary mechanical properties of spider dragline silk.</title>
        <authorList>
            <person name="Kono N."/>
            <person name="Nakamura H."/>
            <person name="Mori M."/>
            <person name="Yoshida Y."/>
            <person name="Ohtoshi R."/>
            <person name="Malay A.D."/>
            <person name="Moran D.A.P."/>
            <person name="Tomita M."/>
            <person name="Numata K."/>
            <person name="Arakawa K."/>
        </authorList>
    </citation>
    <scope>NUCLEOTIDE SEQUENCE</scope>
</reference>
<proteinExistence type="predicted"/>
<comment type="caution">
    <text evidence="2">The sequence shown here is derived from an EMBL/GenBank/DDBJ whole genome shotgun (WGS) entry which is preliminary data.</text>
</comment>
<accession>A0A8X7BPC8</accession>
<dbReference type="AlphaFoldDB" id="A0A8X7BPC8"/>
<keyword evidence="3" id="KW-1185">Reference proteome</keyword>
<gene>
    <name evidence="2" type="ORF">TNIN_10481</name>
</gene>
<dbReference type="EMBL" id="BMAV01000874">
    <property type="protein sequence ID" value="GFY38478.1"/>
    <property type="molecule type" value="Genomic_DNA"/>
</dbReference>
<sequence length="84" mass="9723">MTTNHLEKFQYLNKSGITIETLLKRISIATPNKFLKCSLPTNSIRSHTPPVEHQPHHRCGNSKKENEEKKDSRPPLCQKEETKE</sequence>
<feature type="compositionally biased region" description="Basic and acidic residues" evidence="1">
    <location>
        <begin position="62"/>
        <end position="84"/>
    </location>
</feature>